<dbReference type="Pfam" id="PF10972">
    <property type="entry name" value="CsiV"/>
    <property type="match status" value="1"/>
</dbReference>
<dbReference type="EMBL" id="JBHSGU010000002">
    <property type="protein sequence ID" value="MFC4699525.1"/>
    <property type="molecule type" value="Genomic_DNA"/>
</dbReference>
<dbReference type="InterPro" id="IPR021241">
    <property type="entry name" value="CsiV"/>
</dbReference>
<gene>
    <name evidence="3" type="ORF">ACFO4O_05065</name>
</gene>
<dbReference type="Proteomes" id="UP001595897">
    <property type="component" value="Unassembled WGS sequence"/>
</dbReference>
<sequence>MLKPFHQGLKRFGLVCSAISLLPLSLAMAQDTQSDWWFDVEFIAFKRDLLPNHAEDFDESDKDFFKGKSFDLFTLALYKAANPQLNLFAGLEECAQLQQPEQPTEQLPSLQMEIAASTVDTLTIDLEREQIDSDKPEPALEFFIEQQQSWLNLRPRIPALTCIESPDQLHYADFDRVPTRFFASGPSPLAFHGLLNEEQLYLQDFAKRVFAQRDVSPILYTAWRQPVVFGENNADYYRIYGGEKLVIASETQDEASERELEITQTITADTINKKLKALEKDLAALEQTKRASDEAEANTEAKSRSSNATEAEGLIDQNLIQDANKASAGDTSADINNSALNSSSVPASVETLINKALLAQSQVDSGNASPETSARAGSQLNAAAQGNVEGNSSIEDKSVQWELDGLFKVYLDYVNRVPYLHIDSEFMHKRIQLDIDGSASLQSYPSKQRRRIISKQIHYFDHPAFGIIVRLNRYALERPNIDIQKEEQ</sequence>
<keyword evidence="2" id="KW-0732">Signal</keyword>
<evidence type="ECO:0000313" key="3">
    <source>
        <dbReference type="EMBL" id="MFC4699525.1"/>
    </source>
</evidence>
<feature type="region of interest" description="Disordered" evidence="1">
    <location>
        <begin position="287"/>
        <end position="311"/>
    </location>
</feature>
<evidence type="ECO:0000256" key="2">
    <source>
        <dbReference type="SAM" id="SignalP"/>
    </source>
</evidence>
<feature type="compositionally biased region" description="Basic and acidic residues" evidence="1">
    <location>
        <begin position="287"/>
        <end position="303"/>
    </location>
</feature>
<reference evidence="4" key="1">
    <citation type="journal article" date="2019" name="Int. J. Syst. Evol. Microbiol.">
        <title>The Global Catalogue of Microorganisms (GCM) 10K type strain sequencing project: providing services to taxonomists for standard genome sequencing and annotation.</title>
        <authorList>
            <consortium name="The Broad Institute Genomics Platform"/>
            <consortium name="The Broad Institute Genome Sequencing Center for Infectious Disease"/>
            <person name="Wu L."/>
            <person name="Ma J."/>
        </authorList>
    </citation>
    <scope>NUCLEOTIDE SEQUENCE [LARGE SCALE GENOMIC DNA]</scope>
    <source>
        <strain evidence="4">KACC 12507</strain>
    </source>
</reference>
<name>A0ABV9LTB2_9ALTE</name>
<feature type="signal peptide" evidence="2">
    <location>
        <begin position="1"/>
        <end position="29"/>
    </location>
</feature>
<feature type="chain" id="PRO_5046045705" evidence="2">
    <location>
        <begin position="30"/>
        <end position="488"/>
    </location>
</feature>
<evidence type="ECO:0000256" key="1">
    <source>
        <dbReference type="SAM" id="MobiDB-lite"/>
    </source>
</evidence>
<comment type="caution">
    <text evidence="3">The sequence shown here is derived from an EMBL/GenBank/DDBJ whole genome shotgun (WGS) entry which is preliminary data.</text>
</comment>
<keyword evidence="4" id="KW-1185">Reference proteome</keyword>
<protein>
    <submittedName>
        <fullName evidence="3">CsiV family protein</fullName>
    </submittedName>
</protein>
<evidence type="ECO:0000313" key="4">
    <source>
        <dbReference type="Proteomes" id="UP001595897"/>
    </source>
</evidence>
<organism evidence="3 4">
    <name type="scientific">Glaciecola siphonariae</name>
    <dbReference type="NCBI Taxonomy" id="521012"/>
    <lineage>
        <taxon>Bacteria</taxon>
        <taxon>Pseudomonadati</taxon>
        <taxon>Pseudomonadota</taxon>
        <taxon>Gammaproteobacteria</taxon>
        <taxon>Alteromonadales</taxon>
        <taxon>Alteromonadaceae</taxon>
        <taxon>Glaciecola</taxon>
    </lineage>
</organism>
<dbReference type="RefSeq" id="WP_382406267.1">
    <property type="nucleotide sequence ID" value="NZ_JBHSGU010000002.1"/>
</dbReference>
<proteinExistence type="predicted"/>
<accession>A0ABV9LTB2</accession>